<name>A0ACB9ICH5_9ASTR</name>
<dbReference type="EMBL" id="CM042026">
    <property type="protein sequence ID" value="KAI3805694.1"/>
    <property type="molecule type" value="Genomic_DNA"/>
</dbReference>
<reference evidence="2" key="1">
    <citation type="journal article" date="2022" name="Mol. Ecol. Resour.">
        <title>The genomes of chicory, endive, great burdock and yacon provide insights into Asteraceae palaeo-polyploidization history and plant inulin production.</title>
        <authorList>
            <person name="Fan W."/>
            <person name="Wang S."/>
            <person name="Wang H."/>
            <person name="Wang A."/>
            <person name="Jiang F."/>
            <person name="Liu H."/>
            <person name="Zhao H."/>
            <person name="Xu D."/>
            <person name="Zhang Y."/>
        </authorList>
    </citation>
    <scope>NUCLEOTIDE SEQUENCE [LARGE SCALE GENOMIC DNA]</scope>
    <source>
        <strain evidence="2">cv. Yunnan</strain>
    </source>
</reference>
<proteinExistence type="predicted"/>
<sequence>MSSDVRRRLITTSVHGISDSSSSPSSKTDPSSPDFSFNNDFNRNVNEQIAVAHRKPNGENADRRRSVMQYAYRPCTPAHNRIKESPLSSDAIFKQAYLTSA</sequence>
<protein>
    <submittedName>
        <fullName evidence="1">Uncharacterized protein</fullName>
    </submittedName>
</protein>
<reference evidence="1 2" key="2">
    <citation type="journal article" date="2022" name="Mol. Ecol. Resour.">
        <title>The genomes of chicory, endive, great burdock and yacon provide insights into Asteraceae paleo-polyploidization history and plant inulin production.</title>
        <authorList>
            <person name="Fan W."/>
            <person name="Wang S."/>
            <person name="Wang H."/>
            <person name="Wang A."/>
            <person name="Jiang F."/>
            <person name="Liu H."/>
            <person name="Zhao H."/>
            <person name="Xu D."/>
            <person name="Zhang Y."/>
        </authorList>
    </citation>
    <scope>NUCLEOTIDE SEQUENCE [LARGE SCALE GENOMIC DNA]</scope>
    <source>
        <strain evidence="2">cv. Yunnan</strain>
        <tissue evidence="1">Leaves</tissue>
    </source>
</reference>
<gene>
    <name evidence="1" type="ORF">L1987_28284</name>
</gene>
<accession>A0ACB9ICH5</accession>
<evidence type="ECO:0000313" key="2">
    <source>
        <dbReference type="Proteomes" id="UP001056120"/>
    </source>
</evidence>
<organism evidence="1 2">
    <name type="scientific">Smallanthus sonchifolius</name>
    <dbReference type="NCBI Taxonomy" id="185202"/>
    <lineage>
        <taxon>Eukaryota</taxon>
        <taxon>Viridiplantae</taxon>
        <taxon>Streptophyta</taxon>
        <taxon>Embryophyta</taxon>
        <taxon>Tracheophyta</taxon>
        <taxon>Spermatophyta</taxon>
        <taxon>Magnoliopsida</taxon>
        <taxon>eudicotyledons</taxon>
        <taxon>Gunneridae</taxon>
        <taxon>Pentapetalae</taxon>
        <taxon>asterids</taxon>
        <taxon>campanulids</taxon>
        <taxon>Asterales</taxon>
        <taxon>Asteraceae</taxon>
        <taxon>Asteroideae</taxon>
        <taxon>Heliantheae alliance</taxon>
        <taxon>Millerieae</taxon>
        <taxon>Smallanthus</taxon>
    </lineage>
</organism>
<keyword evidence="2" id="KW-1185">Reference proteome</keyword>
<comment type="caution">
    <text evidence="1">The sequence shown here is derived from an EMBL/GenBank/DDBJ whole genome shotgun (WGS) entry which is preliminary data.</text>
</comment>
<dbReference type="Proteomes" id="UP001056120">
    <property type="component" value="Linkage Group LG09"/>
</dbReference>
<evidence type="ECO:0000313" key="1">
    <source>
        <dbReference type="EMBL" id="KAI3805694.1"/>
    </source>
</evidence>